<keyword evidence="2" id="KW-1185">Reference proteome</keyword>
<sequence length="181" mass="21696">MLRLTSIWDNEKKYWIENRYYLEYLPLPLTTYVADSTPDNHFLFVEMDSVDSDKVEQVKSFEFMPYPPYQYHLDMMRSSTPKIFRFPKEHSHETDIESWMLYQALNNRQQFFEVETPDEQPIINLRSNSDSTYTSGFKKRERERIKKNNRKIDKEEDLVPLKPEKITSLVLNACPLVGPNE</sequence>
<evidence type="ECO:0000313" key="2">
    <source>
        <dbReference type="Proteomes" id="UP000030755"/>
    </source>
</evidence>
<dbReference type="HOGENOM" id="CLU_1489816_0_0_1"/>
<accession>A0A075B3I5</accession>
<dbReference type="AlphaFoldDB" id="A0A075B3I5"/>
<protein>
    <submittedName>
        <fullName evidence="1">Uncharacterized protein</fullName>
    </submittedName>
</protein>
<dbReference type="Proteomes" id="UP000030755">
    <property type="component" value="Unassembled WGS sequence"/>
</dbReference>
<organism evidence="1 2">
    <name type="scientific">Rozella allomycis (strain CSF55)</name>
    <dbReference type="NCBI Taxonomy" id="988480"/>
    <lineage>
        <taxon>Eukaryota</taxon>
        <taxon>Fungi</taxon>
        <taxon>Fungi incertae sedis</taxon>
        <taxon>Cryptomycota</taxon>
        <taxon>Cryptomycota incertae sedis</taxon>
        <taxon>Rozella</taxon>
    </lineage>
</organism>
<reference evidence="1 2" key="1">
    <citation type="journal article" date="2013" name="Curr. Biol.">
        <title>Shared signatures of parasitism and phylogenomics unite Cryptomycota and microsporidia.</title>
        <authorList>
            <person name="James T.Y."/>
            <person name="Pelin A."/>
            <person name="Bonen L."/>
            <person name="Ahrendt S."/>
            <person name="Sain D."/>
            <person name="Corradi N."/>
            <person name="Stajich J.E."/>
        </authorList>
    </citation>
    <scope>NUCLEOTIDE SEQUENCE [LARGE SCALE GENOMIC DNA]</scope>
    <source>
        <strain evidence="1 2">CSF55</strain>
    </source>
</reference>
<evidence type="ECO:0000313" key="1">
    <source>
        <dbReference type="EMBL" id="EPZ35408.1"/>
    </source>
</evidence>
<dbReference type="EMBL" id="KE560844">
    <property type="protein sequence ID" value="EPZ35408.1"/>
    <property type="molecule type" value="Genomic_DNA"/>
</dbReference>
<proteinExistence type="predicted"/>
<name>A0A075B3I5_ROZAC</name>
<gene>
    <name evidence="1" type="ORF">O9G_003819</name>
</gene>